<gene>
    <name evidence="2" type="ORF">CEXT_157161</name>
</gene>
<dbReference type="EMBL" id="BPLR01018459">
    <property type="protein sequence ID" value="GIY99774.1"/>
    <property type="molecule type" value="Genomic_DNA"/>
</dbReference>
<feature type="compositionally biased region" description="Basic and acidic residues" evidence="1">
    <location>
        <begin position="68"/>
        <end position="83"/>
    </location>
</feature>
<feature type="compositionally biased region" description="Basic and acidic residues" evidence="1">
    <location>
        <begin position="44"/>
        <end position="54"/>
    </location>
</feature>
<feature type="region of interest" description="Disordered" evidence="1">
    <location>
        <begin position="42"/>
        <end position="98"/>
    </location>
</feature>
<keyword evidence="3" id="KW-1185">Reference proteome</keyword>
<evidence type="ECO:0000313" key="3">
    <source>
        <dbReference type="Proteomes" id="UP001054945"/>
    </source>
</evidence>
<organism evidence="2 3">
    <name type="scientific">Caerostris extrusa</name>
    <name type="common">Bark spider</name>
    <name type="synonym">Caerostris bankana</name>
    <dbReference type="NCBI Taxonomy" id="172846"/>
    <lineage>
        <taxon>Eukaryota</taxon>
        <taxon>Metazoa</taxon>
        <taxon>Ecdysozoa</taxon>
        <taxon>Arthropoda</taxon>
        <taxon>Chelicerata</taxon>
        <taxon>Arachnida</taxon>
        <taxon>Araneae</taxon>
        <taxon>Araneomorphae</taxon>
        <taxon>Entelegynae</taxon>
        <taxon>Araneoidea</taxon>
        <taxon>Araneidae</taxon>
        <taxon>Caerostris</taxon>
    </lineage>
</organism>
<dbReference type="Proteomes" id="UP001054945">
    <property type="component" value="Unassembled WGS sequence"/>
</dbReference>
<sequence>MELPPFLKQLQPFNPSFPKLRSLPLRENVSIFNGSHSNLINNQYRERERGEPAGKSRRGASETLWTPKNERGRWGCRGTDKNKCRGWGKVGEGTSPKE</sequence>
<comment type="caution">
    <text evidence="2">The sequence shown here is derived from an EMBL/GenBank/DDBJ whole genome shotgun (WGS) entry which is preliminary data.</text>
</comment>
<proteinExistence type="predicted"/>
<evidence type="ECO:0000313" key="2">
    <source>
        <dbReference type="EMBL" id="GIY99774.1"/>
    </source>
</evidence>
<accession>A0AAV4XYE8</accession>
<protein>
    <submittedName>
        <fullName evidence="2">Uncharacterized protein</fullName>
    </submittedName>
</protein>
<reference evidence="2 3" key="1">
    <citation type="submission" date="2021-06" db="EMBL/GenBank/DDBJ databases">
        <title>Caerostris extrusa draft genome.</title>
        <authorList>
            <person name="Kono N."/>
            <person name="Arakawa K."/>
        </authorList>
    </citation>
    <scope>NUCLEOTIDE SEQUENCE [LARGE SCALE GENOMIC DNA]</scope>
</reference>
<dbReference type="AlphaFoldDB" id="A0AAV4XYE8"/>
<evidence type="ECO:0000256" key="1">
    <source>
        <dbReference type="SAM" id="MobiDB-lite"/>
    </source>
</evidence>
<name>A0AAV4XYE8_CAEEX</name>